<evidence type="ECO:0000313" key="3">
    <source>
        <dbReference type="Proteomes" id="UP001281447"/>
    </source>
</evidence>
<name>A0ABU5CCD9_9BACI</name>
<dbReference type="Proteomes" id="UP001281447">
    <property type="component" value="Unassembled WGS sequence"/>
</dbReference>
<keyword evidence="3" id="KW-1185">Reference proteome</keyword>
<keyword evidence="2" id="KW-0695">RNA-directed DNA polymerase</keyword>
<dbReference type="EMBL" id="JAWDIP010000004">
    <property type="protein sequence ID" value="MDY0396874.1"/>
    <property type="molecule type" value="Genomic_DNA"/>
</dbReference>
<dbReference type="Pfam" id="PF01348">
    <property type="entry name" value="Intron_maturas2"/>
    <property type="match status" value="1"/>
</dbReference>
<keyword evidence="2" id="KW-0808">Transferase</keyword>
<comment type="caution">
    <text evidence="2">The sequence shown here is derived from an EMBL/GenBank/DDBJ whole genome shotgun (WGS) entry which is preliminary data.</text>
</comment>
<organism evidence="2 3">
    <name type="scientific">Tigheibacillus halophilus</name>
    <dbReference type="NCBI Taxonomy" id="361280"/>
    <lineage>
        <taxon>Bacteria</taxon>
        <taxon>Bacillati</taxon>
        <taxon>Bacillota</taxon>
        <taxon>Bacilli</taxon>
        <taxon>Bacillales</taxon>
        <taxon>Bacillaceae</taxon>
        <taxon>Tigheibacillus</taxon>
    </lineage>
</organism>
<feature type="domain" description="Domain X" evidence="1">
    <location>
        <begin position="5"/>
        <end position="92"/>
    </location>
</feature>
<dbReference type="InterPro" id="IPR024937">
    <property type="entry name" value="Domain_X"/>
</dbReference>
<reference evidence="2 3" key="1">
    <citation type="submission" date="2023-10" db="EMBL/GenBank/DDBJ databases">
        <title>Virgibacillus halophilus 5B73C genome.</title>
        <authorList>
            <person name="Miliotis G."/>
            <person name="Sengupta P."/>
            <person name="Hameed A."/>
            <person name="Chuvochina M."/>
            <person name="Mcdonagh F."/>
            <person name="Simpson A.C."/>
            <person name="Singh N.K."/>
            <person name="Rekha P.D."/>
            <person name="Raman K."/>
            <person name="Hugenholtz P."/>
            <person name="Venkateswaran K."/>
        </authorList>
    </citation>
    <scope>NUCLEOTIDE SEQUENCE [LARGE SCALE GENOMIC DNA]</scope>
    <source>
        <strain evidence="2 3">5B73C</strain>
    </source>
</reference>
<sequence length="97" mass="11418">MQRKKIKCYVPKKKLQNIAREFQYGDYTIFKPTRKSKVMNLSEFDILSLYNKEIKNLAHYYCAVENPHSLLKLRSLAQSSFLRTISAKRKTTPKKGC</sequence>
<accession>A0ABU5CCD9</accession>
<dbReference type="GO" id="GO:0003964">
    <property type="term" value="F:RNA-directed DNA polymerase activity"/>
    <property type="evidence" value="ECO:0007669"/>
    <property type="project" value="UniProtKB-KW"/>
</dbReference>
<gene>
    <name evidence="2" type="ORF">RWE15_24475</name>
</gene>
<evidence type="ECO:0000313" key="2">
    <source>
        <dbReference type="EMBL" id="MDY0396874.1"/>
    </source>
</evidence>
<evidence type="ECO:0000259" key="1">
    <source>
        <dbReference type="Pfam" id="PF01348"/>
    </source>
</evidence>
<protein>
    <submittedName>
        <fullName evidence="2">Group II intron reverse transcriptase/maturase</fullName>
    </submittedName>
</protein>
<keyword evidence="2" id="KW-0548">Nucleotidyltransferase</keyword>
<proteinExistence type="predicted"/>